<evidence type="ECO:0000313" key="5">
    <source>
        <dbReference type="EMBL" id="MEE2566364.1"/>
    </source>
</evidence>
<dbReference type="EMBL" id="JAZDRO010000002">
    <property type="protein sequence ID" value="MEE2566364.1"/>
    <property type="molecule type" value="Genomic_DNA"/>
</dbReference>
<evidence type="ECO:0000256" key="2">
    <source>
        <dbReference type="ARBA" id="ARBA00023136"/>
    </source>
</evidence>
<evidence type="ECO:0000256" key="3">
    <source>
        <dbReference type="ARBA" id="ARBA00023237"/>
    </source>
</evidence>
<keyword evidence="3" id="KW-0998">Cell outer membrane</keyword>
<proteinExistence type="predicted"/>
<dbReference type="SUPFAM" id="SSF56935">
    <property type="entry name" value="Porins"/>
    <property type="match status" value="1"/>
</dbReference>
<sequence length="336" mass="36293">MVRAFSLALAITASLFILPAAHAQDMSADYRALIADAATYDDGANFEAVITMIARNAEDGSDAVLAAVRELAAHREAEAARILGVSLQTEAAQAAAPAPAPAPSTATAEVAPAPADLSPDRGWLGGWSGRVSAGLTFVSGNSDQQSYTLGLHLDREFGDRWRLTNRINYGYAESSGVVSQDQVQIESRVEKAISERWGLFLGGQYDRDRLSSYDWTAFLSAGVTWQAIASDDIDWSLRAGPGVRYLTPMAGPNETQAVLDLGSDFEWTITDTSSFGSETTFLAAESSKLQQVFSFTTSVTEAWALELGWRYQYEFEPLPGFENSDSTVTVSVVREF</sequence>
<organism evidence="5 6">
    <name type="scientific">Hyphobacterium marinum</name>
    <dbReference type="NCBI Taxonomy" id="3116574"/>
    <lineage>
        <taxon>Bacteria</taxon>
        <taxon>Pseudomonadati</taxon>
        <taxon>Pseudomonadota</taxon>
        <taxon>Alphaproteobacteria</taxon>
        <taxon>Maricaulales</taxon>
        <taxon>Maricaulaceae</taxon>
        <taxon>Hyphobacterium</taxon>
    </lineage>
</organism>
<dbReference type="RefSeq" id="WP_330195905.1">
    <property type="nucleotide sequence ID" value="NZ_JAZDRO010000002.1"/>
</dbReference>
<gene>
    <name evidence="5" type="ORF">V0U35_06690</name>
</gene>
<comment type="caution">
    <text evidence="5">The sequence shown here is derived from an EMBL/GenBank/DDBJ whole genome shotgun (WGS) entry which is preliminary data.</text>
</comment>
<feature type="signal peptide" evidence="4">
    <location>
        <begin position="1"/>
        <end position="23"/>
    </location>
</feature>
<evidence type="ECO:0000256" key="1">
    <source>
        <dbReference type="ARBA" id="ARBA00004442"/>
    </source>
</evidence>
<dbReference type="Pfam" id="PF04338">
    <property type="entry name" value="DUF481"/>
    <property type="match status" value="1"/>
</dbReference>
<dbReference type="Proteomes" id="UP001310692">
    <property type="component" value="Unassembled WGS sequence"/>
</dbReference>
<keyword evidence="6" id="KW-1185">Reference proteome</keyword>
<feature type="chain" id="PRO_5046669476" evidence="4">
    <location>
        <begin position="24"/>
        <end position="336"/>
    </location>
</feature>
<protein>
    <submittedName>
        <fullName evidence="5">DUF481 domain-containing protein</fullName>
    </submittedName>
</protein>
<evidence type="ECO:0000256" key="4">
    <source>
        <dbReference type="SAM" id="SignalP"/>
    </source>
</evidence>
<dbReference type="InterPro" id="IPR007433">
    <property type="entry name" value="DUF481"/>
</dbReference>
<evidence type="ECO:0000313" key="6">
    <source>
        <dbReference type="Proteomes" id="UP001310692"/>
    </source>
</evidence>
<dbReference type="Gene3D" id="2.40.170.20">
    <property type="entry name" value="TonB-dependent receptor, beta-barrel domain"/>
    <property type="match status" value="1"/>
</dbReference>
<accession>A0ABU7LXW4</accession>
<comment type="subcellular location">
    <subcellularLocation>
        <location evidence="1">Cell outer membrane</location>
    </subcellularLocation>
</comment>
<keyword evidence="4" id="KW-0732">Signal</keyword>
<keyword evidence="2" id="KW-0472">Membrane</keyword>
<reference evidence="5 6" key="1">
    <citation type="submission" date="2024-01" db="EMBL/GenBank/DDBJ databases">
        <title>Hyphobacterium bacterium isolated from marine sediment.</title>
        <authorList>
            <person name="Zhao S."/>
        </authorList>
    </citation>
    <scope>NUCLEOTIDE SEQUENCE [LARGE SCALE GENOMIC DNA]</scope>
    <source>
        <strain evidence="5 6">Y60-23</strain>
    </source>
</reference>
<dbReference type="InterPro" id="IPR036942">
    <property type="entry name" value="Beta-barrel_TonB_sf"/>
</dbReference>
<name>A0ABU7LXW4_9PROT</name>